<proteinExistence type="predicted"/>
<evidence type="ECO:0000313" key="1">
    <source>
        <dbReference type="EMBL" id="KAG0005878.1"/>
    </source>
</evidence>
<evidence type="ECO:0000313" key="2">
    <source>
        <dbReference type="Proteomes" id="UP000749646"/>
    </source>
</evidence>
<name>A0A9P6ML10_9FUNG</name>
<dbReference type="EMBL" id="JAAAHW010000158">
    <property type="protein sequence ID" value="KAG0005878.1"/>
    <property type="molecule type" value="Genomic_DNA"/>
</dbReference>
<dbReference type="AlphaFoldDB" id="A0A9P6ML10"/>
<accession>A0A9P6ML10</accession>
<comment type="caution">
    <text evidence="1">The sequence shown here is derived from an EMBL/GenBank/DDBJ whole genome shotgun (WGS) entry which is preliminary data.</text>
</comment>
<organism evidence="1 2">
    <name type="scientific">Modicella reniformis</name>
    <dbReference type="NCBI Taxonomy" id="1440133"/>
    <lineage>
        <taxon>Eukaryota</taxon>
        <taxon>Fungi</taxon>
        <taxon>Fungi incertae sedis</taxon>
        <taxon>Mucoromycota</taxon>
        <taxon>Mortierellomycotina</taxon>
        <taxon>Mortierellomycetes</taxon>
        <taxon>Mortierellales</taxon>
        <taxon>Mortierellaceae</taxon>
        <taxon>Modicella</taxon>
    </lineage>
</organism>
<reference evidence="1" key="1">
    <citation type="journal article" date="2020" name="Fungal Divers.">
        <title>Resolving the Mortierellaceae phylogeny through synthesis of multi-gene phylogenetics and phylogenomics.</title>
        <authorList>
            <person name="Vandepol N."/>
            <person name="Liber J."/>
            <person name="Desiro A."/>
            <person name="Na H."/>
            <person name="Kennedy M."/>
            <person name="Barry K."/>
            <person name="Grigoriev I.V."/>
            <person name="Miller A.N."/>
            <person name="O'Donnell K."/>
            <person name="Stajich J.E."/>
            <person name="Bonito G."/>
        </authorList>
    </citation>
    <scope>NUCLEOTIDE SEQUENCE</scope>
    <source>
        <strain evidence="1">MES-2147</strain>
    </source>
</reference>
<dbReference type="Proteomes" id="UP000749646">
    <property type="component" value="Unassembled WGS sequence"/>
</dbReference>
<gene>
    <name evidence="1" type="ORF">BGZ65_009950</name>
</gene>
<dbReference type="OrthoDB" id="428658at2759"/>
<sequence>MSELRIKDWFKDKSNAIQNRRREEVSSDCSSSVLEDGSLVVRVAIPDDLQDQIKALGLDV</sequence>
<protein>
    <submittedName>
        <fullName evidence="1">Uncharacterized protein</fullName>
    </submittedName>
</protein>
<keyword evidence="2" id="KW-1185">Reference proteome</keyword>